<proteinExistence type="predicted"/>
<feature type="compositionally biased region" description="Polar residues" evidence="1">
    <location>
        <begin position="55"/>
        <end position="66"/>
    </location>
</feature>
<sequence length="147" mass="15668">MTKFSDAAASDPFDAPFIHFPDFFQRFLMNPATPTATTEHPKPTNRRSRRAKGMQESQEPSSTTVASAPMISSVAPEARKSSQKTSAMNLESPSVGDLDRVDVMPMSTLALMSPPKPRARASSKPEVPADVAREKPGPADPGAGDVG</sequence>
<comment type="caution">
    <text evidence="2">The sequence shown here is derived from an EMBL/GenBank/DDBJ whole genome shotgun (WGS) entry which is preliminary data.</text>
</comment>
<evidence type="ECO:0000256" key="1">
    <source>
        <dbReference type="SAM" id="MobiDB-lite"/>
    </source>
</evidence>
<feature type="region of interest" description="Disordered" evidence="1">
    <location>
        <begin position="31"/>
        <end position="147"/>
    </location>
</feature>
<organism evidence="2 3">
    <name type="scientific">Paratrimastix pyriformis</name>
    <dbReference type="NCBI Taxonomy" id="342808"/>
    <lineage>
        <taxon>Eukaryota</taxon>
        <taxon>Metamonada</taxon>
        <taxon>Preaxostyla</taxon>
        <taxon>Paratrimastigidae</taxon>
        <taxon>Paratrimastix</taxon>
    </lineage>
</organism>
<gene>
    <name evidence="2" type="ORF">PAPYR_6769</name>
</gene>
<dbReference type="EMBL" id="JAPMOS010000041">
    <property type="protein sequence ID" value="KAJ4457728.1"/>
    <property type="molecule type" value="Genomic_DNA"/>
</dbReference>
<protein>
    <submittedName>
        <fullName evidence="2">Uncharacterized protein</fullName>
    </submittedName>
</protein>
<evidence type="ECO:0000313" key="2">
    <source>
        <dbReference type="EMBL" id="KAJ4457728.1"/>
    </source>
</evidence>
<feature type="compositionally biased region" description="Polar residues" evidence="1">
    <location>
        <begin position="83"/>
        <end position="92"/>
    </location>
</feature>
<reference evidence="2" key="1">
    <citation type="journal article" date="2022" name="bioRxiv">
        <title>Genomics of Preaxostyla Flagellates Illuminates Evolutionary Transitions and the Path Towards Mitochondrial Loss.</title>
        <authorList>
            <person name="Novak L.V.F."/>
            <person name="Treitli S.C."/>
            <person name="Pyrih J."/>
            <person name="Halakuc P."/>
            <person name="Pipaliya S.V."/>
            <person name="Vacek V."/>
            <person name="Brzon O."/>
            <person name="Soukal P."/>
            <person name="Eme L."/>
            <person name="Dacks J.B."/>
            <person name="Karnkowska A."/>
            <person name="Elias M."/>
            <person name="Hampl V."/>
        </authorList>
    </citation>
    <scope>NUCLEOTIDE SEQUENCE</scope>
    <source>
        <strain evidence="2">RCP-MX</strain>
    </source>
</reference>
<accession>A0ABQ8UHR4</accession>
<evidence type="ECO:0000313" key="3">
    <source>
        <dbReference type="Proteomes" id="UP001141327"/>
    </source>
</evidence>
<keyword evidence="3" id="KW-1185">Reference proteome</keyword>
<feature type="compositionally biased region" description="Basic residues" evidence="1">
    <location>
        <begin position="43"/>
        <end position="52"/>
    </location>
</feature>
<name>A0ABQ8UHR4_9EUKA</name>
<dbReference type="Proteomes" id="UP001141327">
    <property type="component" value="Unassembled WGS sequence"/>
</dbReference>